<dbReference type="PANTHER" id="PTHR11530:SF11">
    <property type="entry name" value="D-ASPARTATE OXIDASE"/>
    <property type="match status" value="1"/>
</dbReference>
<comment type="caution">
    <text evidence="7">The sequence shown here is derived from an EMBL/GenBank/DDBJ whole genome shotgun (WGS) entry which is preliminary data.</text>
</comment>
<dbReference type="Proteomes" id="UP000283269">
    <property type="component" value="Unassembled WGS sequence"/>
</dbReference>
<comment type="cofactor">
    <cofactor evidence="1">
        <name>FAD</name>
        <dbReference type="ChEBI" id="CHEBI:57692"/>
    </cofactor>
</comment>
<protein>
    <recommendedName>
        <fullName evidence="6">FAD dependent oxidoreductase domain-containing protein</fullName>
    </recommendedName>
</protein>
<evidence type="ECO:0000256" key="5">
    <source>
        <dbReference type="ARBA" id="ARBA00023002"/>
    </source>
</evidence>
<dbReference type="InterPro" id="IPR006076">
    <property type="entry name" value="FAD-dep_OxRdtase"/>
</dbReference>
<dbReference type="SUPFAM" id="SSF54373">
    <property type="entry name" value="FAD-linked reductases, C-terminal domain"/>
    <property type="match status" value="2"/>
</dbReference>
<dbReference type="GO" id="GO:0005737">
    <property type="term" value="C:cytoplasm"/>
    <property type="evidence" value="ECO:0007669"/>
    <property type="project" value="TreeGrafter"/>
</dbReference>
<sequence>MAAAHPTTNTKKKTVVVIGAGVIGLTTALKLQKHDDYQVTVVAEIIPSDPKSIKYTSRWAGAHHVYNPINDTEQHCESIASLLAGEVRFLIVNLVFEEETFKVMWELSAPGNDAEESFLRIPQTEYFFVERLKPEPLEKMPHFRYLEPAELIPGATSGCTFTTVSIDVPIYLNYLLTRFLGSGGRILRGSILHINQILEGGTSLFAGGSHLDALPDALIVCAGIGARFLGGVEDKDVYPVRGQTVLVRAPWVRFGRTETLDQSGACTYIIPRRSSDVIVGGTRVADDWYPQARPETTEDILKRGLALCPELAPPEVRAVRKPTIDDLLSHVVGQGCGLRPARKGGFRLEVEWFDGAKVKRKDRIPIIHNYGHGGYGYQASWGCADRVLELLTGALATSTKTIQEKGDYQVEIIADVLPTDAKTIKYTSHWAGAHYVSFTPTGTEQADIDHQTFLEMWALSEYGGPAEECFLRVTQTEYFSTEQSKPNPLERMPGFREVPKEELIPNANYGYSFETVTIDVPVYLKYLTSRLLELGVVFVKGHVQHIDQVLEAGSYPFTDDGKNDSLIDIASGLAPDAVIVCAGLGARFLGGVEDGTVYPSRGQTVILRAPWVRDGCSLENGDTWTYIIPRRSGDVIIGGIQGIDDWYPKARPETTQDLLRRGLSLCPQLIPSSETRIKQGHTHAGIDDLIPLIVEEGCGLRPMRKEGPRIEADYRIAKIIGKKIPIIYNYGHGTQGYINSIGSAGVVIRLLEEGSLGK</sequence>
<dbReference type="GO" id="GO:0019478">
    <property type="term" value="P:D-amino acid catabolic process"/>
    <property type="evidence" value="ECO:0007669"/>
    <property type="project" value="TreeGrafter"/>
</dbReference>
<accession>A0A409XCV5</accession>
<evidence type="ECO:0000313" key="8">
    <source>
        <dbReference type="Proteomes" id="UP000283269"/>
    </source>
</evidence>
<dbReference type="Gene3D" id="3.40.50.720">
    <property type="entry name" value="NAD(P)-binding Rossmann-like Domain"/>
    <property type="match status" value="2"/>
</dbReference>
<organism evidence="7 8">
    <name type="scientific">Psilocybe cyanescens</name>
    <dbReference type="NCBI Taxonomy" id="93625"/>
    <lineage>
        <taxon>Eukaryota</taxon>
        <taxon>Fungi</taxon>
        <taxon>Dikarya</taxon>
        <taxon>Basidiomycota</taxon>
        <taxon>Agaricomycotina</taxon>
        <taxon>Agaricomycetes</taxon>
        <taxon>Agaricomycetidae</taxon>
        <taxon>Agaricales</taxon>
        <taxon>Agaricineae</taxon>
        <taxon>Strophariaceae</taxon>
        <taxon>Psilocybe</taxon>
    </lineage>
</organism>
<dbReference type="GO" id="GO:0071949">
    <property type="term" value="F:FAD binding"/>
    <property type="evidence" value="ECO:0007669"/>
    <property type="project" value="InterPro"/>
</dbReference>
<evidence type="ECO:0000256" key="2">
    <source>
        <dbReference type="ARBA" id="ARBA00006730"/>
    </source>
</evidence>
<keyword evidence="5" id="KW-0560">Oxidoreductase</keyword>
<keyword evidence="3" id="KW-0285">Flavoprotein</keyword>
<feature type="domain" description="FAD dependent oxidoreductase" evidence="6">
    <location>
        <begin position="502"/>
        <end position="747"/>
    </location>
</feature>
<dbReference type="STRING" id="93625.A0A409XCV5"/>
<dbReference type="InterPro" id="IPR006181">
    <property type="entry name" value="D-amino_acid_oxidase_CS"/>
</dbReference>
<dbReference type="OrthoDB" id="2015447at2759"/>
<dbReference type="PROSITE" id="PS00677">
    <property type="entry name" value="DAO"/>
    <property type="match status" value="1"/>
</dbReference>
<evidence type="ECO:0000259" key="6">
    <source>
        <dbReference type="Pfam" id="PF01266"/>
    </source>
</evidence>
<keyword evidence="4" id="KW-0274">FAD</keyword>
<proteinExistence type="inferred from homology"/>
<evidence type="ECO:0000256" key="1">
    <source>
        <dbReference type="ARBA" id="ARBA00001974"/>
    </source>
</evidence>
<dbReference type="EMBL" id="NHYD01002059">
    <property type="protein sequence ID" value="PPQ88560.1"/>
    <property type="molecule type" value="Genomic_DNA"/>
</dbReference>
<keyword evidence="8" id="KW-1185">Reference proteome</keyword>
<evidence type="ECO:0000256" key="3">
    <source>
        <dbReference type="ARBA" id="ARBA00022630"/>
    </source>
</evidence>
<dbReference type="InParanoid" id="A0A409XCV5"/>
<dbReference type="SUPFAM" id="SSF51971">
    <property type="entry name" value="Nucleotide-binding domain"/>
    <property type="match status" value="2"/>
</dbReference>
<dbReference type="FunCoup" id="A0A409XCV5">
    <property type="interactions" value="60"/>
</dbReference>
<dbReference type="Pfam" id="PF01266">
    <property type="entry name" value="DAO"/>
    <property type="match status" value="2"/>
</dbReference>
<gene>
    <name evidence="7" type="ORF">CVT25_009940</name>
</gene>
<dbReference type="GO" id="GO:0003884">
    <property type="term" value="F:D-amino-acid oxidase activity"/>
    <property type="evidence" value="ECO:0007669"/>
    <property type="project" value="InterPro"/>
</dbReference>
<dbReference type="Gene3D" id="3.30.9.10">
    <property type="entry name" value="D-Amino Acid Oxidase, subunit A, domain 2"/>
    <property type="match status" value="2"/>
</dbReference>
<feature type="domain" description="FAD dependent oxidoreductase" evidence="6">
    <location>
        <begin position="15"/>
        <end position="389"/>
    </location>
</feature>
<reference evidence="7 8" key="1">
    <citation type="journal article" date="2018" name="Evol. Lett.">
        <title>Horizontal gene cluster transfer increased hallucinogenic mushroom diversity.</title>
        <authorList>
            <person name="Reynolds H.T."/>
            <person name="Vijayakumar V."/>
            <person name="Gluck-Thaler E."/>
            <person name="Korotkin H.B."/>
            <person name="Matheny P.B."/>
            <person name="Slot J.C."/>
        </authorList>
    </citation>
    <scope>NUCLEOTIDE SEQUENCE [LARGE SCALE GENOMIC DNA]</scope>
    <source>
        <strain evidence="7 8">2631</strain>
    </source>
</reference>
<evidence type="ECO:0000256" key="4">
    <source>
        <dbReference type="ARBA" id="ARBA00022827"/>
    </source>
</evidence>
<comment type="similarity">
    <text evidence="2">Belongs to the DAMOX/DASOX family.</text>
</comment>
<dbReference type="InterPro" id="IPR023209">
    <property type="entry name" value="DAO"/>
</dbReference>
<name>A0A409XCV5_PSICY</name>
<dbReference type="PANTHER" id="PTHR11530">
    <property type="entry name" value="D-AMINO ACID OXIDASE"/>
    <property type="match status" value="1"/>
</dbReference>
<evidence type="ECO:0000313" key="7">
    <source>
        <dbReference type="EMBL" id="PPQ88560.1"/>
    </source>
</evidence>
<dbReference type="AlphaFoldDB" id="A0A409XCV5"/>